<dbReference type="Proteomes" id="UP000183974">
    <property type="component" value="Unassembled WGS sequence"/>
</dbReference>
<protein>
    <submittedName>
        <fullName evidence="5">HlyD family secretion protein</fullName>
    </submittedName>
</protein>
<dbReference type="GO" id="GO:0030313">
    <property type="term" value="C:cell envelope"/>
    <property type="evidence" value="ECO:0007669"/>
    <property type="project" value="UniProtKB-SubCell"/>
</dbReference>
<dbReference type="GO" id="GO:1990195">
    <property type="term" value="C:macrolide transmembrane transporter complex"/>
    <property type="evidence" value="ECO:0007669"/>
    <property type="project" value="InterPro"/>
</dbReference>
<evidence type="ECO:0000256" key="1">
    <source>
        <dbReference type="ARBA" id="ARBA00004196"/>
    </source>
</evidence>
<dbReference type="PANTHER" id="PTHR32347">
    <property type="entry name" value="EFFLUX SYSTEM COMPONENT YKNX-RELATED"/>
    <property type="match status" value="1"/>
</dbReference>
<dbReference type="InterPro" id="IPR058637">
    <property type="entry name" value="YknX-like_C"/>
</dbReference>
<dbReference type="OrthoDB" id="9791520at2"/>
<dbReference type="SUPFAM" id="SSF56954">
    <property type="entry name" value="Outer membrane efflux proteins (OEP)"/>
    <property type="match status" value="1"/>
</dbReference>
<dbReference type="AlphaFoldDB" id="A0A1M7F9J5"/>
<evidence type="ECO:0000313" key="5">
    <source>
        <dbReference type="EMBL" id="SHM00721.1"/>
    </source>
</evidence>
<evidence type="ECO:0000259" key="4">
    <source>
        <dbReference type="Pfam" id="PF25989"/>
    </source>
</evidence>
<dbReference type="GO" id="GO:0015562">
    <property type="term" value="F:efflux transmembrane transporter activity"/>
    <property type="evidence" value="ECO:0007669"/>
    <property type="project" value="InterPro"/>
</dbReference>
<evidence type="ECO:0000256" key="3">
    <source>
        <dbReference type="SAM" id="Coils"/>
    </source>
</evidence>
<sequence length="403" mass="42794">MALKTRTVLLSGLGLAVVGGLAWVAFRTDPVPVDIAPVTRGIMQVTIEADARTRIAEIYEVSAPITGTARRSPVREGDVVTGGETVVAIVEPSSSGLLDARTRIQAEAAVREAEAALYVARSELRQADEELNYARTDYERAKTLVDRGVASVIRLEDAEQRLATAEARAEAAASNLQRANSALDGARAALIEPGDDAAQDNGCCVRLTAPVDGRVLRIDTISERPVTAGAHLLSVGRPEDIEIVADLLSTDAVRLAPGARAIVDRWGGESTLEARLTKIEPSGYTKVSALGIEEQRVDVIFDLVTPLAQRSGLGDGFSVYLHVVEWEGDDVLQIPLGALFRRGQDWAVFVADGGAARLQVIETGRRNSSSVQVLAGLEPGQSVITHPSDAIADGVAITEREAQ</sequence>
<proteinExistence type="predicted"/>
<gene>
    <name evidence="5" type="ORF">SAMN05444398_108141</name>
</gene>
<name>A0A1M7F9J5_9RHOB</name>
<dbReference type="GO" id="GO:0019898">
    <property type="term" value="C:extrinsic component of membrane"/>
    <property type="evidence" value="ECO:0007669"/>
    <property type="project" value="InterPro"/>
</dbReference>
<dbReference type="GO" id="GO:1990961">
    <property type="term" value="P:xenobiotic detoxification by transmembrane export across the plasma membrane"/>
    <property type="evidence" value="ECO:0007669"/>
    <property type="project" value="InterPro"/>
</dbReference>
<dbReference type="PANTHER" id="PTHR32347:SF29">
    <property type="entry name" value="UPF0194 MEMBRANE PROTEIN YBHG"/>
    <property type="match status" value="1"/>
</dbReference>
<dbReference type="EMBL" id="FRBR01000008">
    <property type="protein sequence ID" value="SHM00721.1"/>
    <property type="molecule type" value="Genomic_DNA"/>
</dbReference>
<feature type="coiled-coil region" evidence="3">
    <location>
        <begin position="110"/>
        <end position="189"/>
    </location>
</feature>
<dbReference type="Pfam" id="PF25989">
    <property type="entry name" value="YknX_C"/>
    <property type="match status" value="1"/>
</dbReference>
<dbReference type="InterPro" id="IPR030190">
    <property type="entry name" value="MacA_alpha-hairpin_sf"/>
</dbReference>
<keyword evidence="2 3" id="KW-0175">Coiled coil</keyword>
<accession>A0A1M7F9J5</accession>
<dbReference type="Gene3D" id="2.40.420.20">
    <property type="match status" value="1"/>
</dbReference>
<organism evidence="5 6">
    <name type="scientific">Roseovarius pacificus</name>
    <dbReference type="NCBI Taxonomy" id="337701"/>
    <lineage>
        <taxon>Bacteria</taxon>
        <taxon>Pseudomonadati</taxon>
        <taxon>Pseudomonadota</taxon>
        <taxon>Alphaproteobacteria</taxon>
        <taxon>Rhodobacterales</taxon>
        <taxon>Roseobacteraceae</taxon>
        <taxon>Roseovarius</taxon>
    </lineage>
</organism>
<dbReference type="STRING" id="337701.SAMN05444398_108141"/>
<keyword evidence="6" id="KW-1185">Reference proteome</keyword>
<reference evidence="5 6" key="1">
    <citation type="submission" date="2016-11" db="EMBL/GenBank/DDBJ databases">
        <authorList>
            <person name="Jaros S."/>
            <person name="Januszkiewicz K."/>
            <person name="Wedrychowicz H."/>
        </authorList>
    </citation>
    <scope>NUCLEOTIDE SEQUENCE [LARGE SCALE GENOMIC DNA]</scope>
    <source>
        <strain evidence="5 6">DSM 29589</strain>
    </source>
</reference>
<dbReference type="Gene3D" id="6.10.140.1990">
    <property type="match status" value="1"/>
</dbReference>
<dbReference type="InterPro" id="IPR050465">
    <property type="entry name" value="UPF0194_transport"/>
</dbReference>
<dbReference type="RefSeq" id="WP_073035434.1">
    <property type="nucleotide sequence ID" value="NZ_BMLR01000009.1"/>
</dbReference>
<evidence type="ECO:0000313" key="6">
    <source>
        <dbReference type="Proteomes" id="UP000183974"/>
    </source>
</evidence>
<comment type="subcellular location">
    <subcellularLocation>
        <location evidence="1">Cell envelope</location>
    </subcellularLocation>
</comment>
<feature type="domain" description="YknX-like C-terminal permuted SH3-like" evidence="4">
    <location>
        <begin position="331"/>
        <end position="398"/>
    </location>
</feature>
<evidence type="ECO:0000256" key="2">
    <source>
        <dbReference type="ARBA" id="ARBA00023054"/>
    </source>
</evidence>